<evidence type="ECO:0000256" key="4">
    <source>
        <dbReference type="ARBA" id="ARBA00023155"/>
    </source>
</evidence>
<evidence type="ECO:0000256" key="6">
    <source>
        <dbReference type="PROSITE-ProRule" id="PRU00108"/>
    </source>
</evidence>
<dbReference type="Proteomes" id="UP000682733">
    <property type="component" value="Unassembled WGS sequence"/>
</dbReference>
<evidence type="ECO:0000256" key="5">
    <source>
        <dbReference type="ARBA" id="ARBA00023242"/>
    </source>
</evidence>
<dbReference type="GO" id="GO:0000978">
    <property type="term" value="F:RNA polymerase II cis-regulatory region sequence-specific DNA binding"/>
    <property type="evidence" value="ECO:0007669"/>
    <property type="project" value="TreeGrafter"/>
</dbReference>
<comment type="caution">
    <text evidence="10">The sequence shown here is derived from an EMBL/GenBank/DDBJ whole genome shotgun (WGS) entry which is preliminary data.</text>
</comment>
<evidence type="ECO:0000313" key="11">
    <source>
        <dbReference type="Proteomes" id="UP000682733"/>
    </source>
</evidence>
<dbReference type="Gene3D" id="1.10.10.60">
    <property type="entry name" value="Homeodomain-like"/>
    <property type="match status" value="1"/>
</dbReference>
<comment type="subcellular location">
    <subcellularLocation>
        <location evidence="1 6 7">Nucleus</location>
    </subcellularLocation>
</comment>
<organism evidence="10 11">
    <name type="scientific">Didymodactylos carnosus</name>
    <dbReference type="NCBI Taxonomy" id="1234261"/>
    <lineage>
        <taxon>Eukaryota</taxon>
        <taxon>Metazoa</taxon>
        <taxon>Spiralia</taxon>
        <taxon>Gnathifera</taxon>
        <taxon>Rotifera</taxon>
        <taxon>Eurotatoria</taxon>
        <taxon>Bdelloidea</taxon>
        <taxon>Philodinida</taxon>
        <taxon>Philodinidae</taxon>
        <taxon>Didymodactylos</taxon>
    </lineage>
</organism>
<accession>A0A8S2QCC4</accession>
<reference evidence="10" key="1">
    <citation type="submission" date="2021-02" db="EMBL/GenBank/DDBJ databases">
        <authorList>
            <person name="Nowell W R."/>
        </authorList>
    </citation>
    <scope>NUCLEOTIDE SEQUENCE</scope>
</reference>
<feature type="DNA-binding region" description="Homeobox" evidence="6">
    <location>
        <begin position="56"/>
        <end position="115"/>
    </location>
</feature>
<dbReference type="CDD" id="cd00086">
    <property type="entry name" value="homeodomain"/>
    <property type="match status" value="1"/>
</dbReference>
<gene>
    <name evidence="9" type="ORF">OVA965_LOCUS27702</name>
    <name evidence="10" type="ORF">TMI583_LOCUS28450</name>
</gene>
<dbReference type="PROSITE" id="PS00027">
    <property type="entry name" value="HOMEOBOX_1"/>
    <property type="match status" value="1"/>
</dbReference>
<dbReference type="PROSITE" id="PS50071">
    <property type="entry name" value="HOMEOBOX_2"/>
    <property type="match status" value="1"/>
</dbReference>
<sequence>TDTYTNAARSSIGNKSVNEETFIKEGSNEHHFVLFMVLEAETLVPTSESKPNIIYKKRSRIQYTQQQLDILEWTFQRYHYPAVDIVDNLAEELKLPTQKISVWFQNRRSKLKKELKQSNVSSGQYKELVCFIHSFYSIYKVM</sequence>
<evidence type="ECO:0000256" key="2">
    <source>
        <dbReference type="ARBA" id="ARBA00022473"/>
    </source>
</evidence>
<evidence type="ECO:0000313" key="10">
    <source>
        <dbReference type="EMBL" id="CAF4087270.1"/>
    </source>
</evidence>
<dbReference type="InterPro" id="IPR017970">
    <property type="entry name" value="Homeobox_CS"/>
</dbReference>
<dbReference type="PANTHER" id="PTHR45793:SF5">
    <property type="entry name" value="HOMEOTIC PROTEIN OCELLILESS"/>
    <property type="match status" value="1"/>
</dbReference>
<proteinExistence type="predicted"/>
<feature type="non-terminal residue" evidence="10">
    <location>
        <position position="1"/>
    </location>
</feature>
<dbReference type="SUPFAM" id="SSF46689">
    <property type="entry name" value="Homeodomain-like"/>
    <property type="match status" value="1"/>
</dbReference>
<dbReference type="Proteomes" id="UP000677228">
    <property type="component" value="Unassembled WGS sequence"/>
</dbReference>
<dbReference type="SMART" id="SM00389">
    <property type="entry name" value="HOX"/>
    <property type="match status" value="1"/>
</dbReference>
<dbReference type="EMBL" id="CAJNOK010018438">
    <property type="protein sequence ID" value="CAF1282460.1"/>
    <property type="molecule type" value="Genomic_DNA"/>
</dbReference>
<dbReference type="GO" id="GO:0005634">
    <property type="term" value="C:nucleus"/>
    <property type="evidence" value="ECO:0007669"/>
    <property type="project" value="UniProtKB-SubCell"/>
</dbReference>
<dbReference type="PANTHER" id="PTHR45793">
    <property type="entry name" value="HOMEOBOX PROTEIN"/>
    <property type="match status" value="1"/>
</dbReference>
<dbReference type="AlphaFoldDB" id="A0A8S2QCC4"/>
<dbReference type="EMBL" id="CAJOBA010040003">
    <property type="protein sequence ID" value="CAF4087270.1"/>
    <property type="molecule type" value="Genomic_DNA"/>
</dbReference>
<dbReference type="GO" id="GO:0000981">
    <property type="term" value="F:DNA-binding transcription factor activity, RNA polymerase II-specific"/>
    <property type="evidence" value="ECO:0007669"/>
    <property type="project" value="InterPro"/>
</dbReference>
<keyword evidence="4 6" id="KW-0371">Homeobox</keyword>
<evidence type="ECO:0000259" key="8">
    <source>
        <dbReference type="PROSITE" id="PS50071"/>
    </source>
</evidence>
<evidence type="ECO:0000256" key="7">
    <source>
        <dbReference type="RuleBase" id="RU000682"/>
    </source>
</evidence>
<keyword evidence="5 6" id="KW-0539">Nucleus</keyword>
<keyword evidence="3 6" id="KW-0238">DNA-binding</keyword>
<protein>
    <recommendedName>
        <fullName evidence="8">Homeobox domain-containing protein</fullName>
    </recommendedName>
</protein>
<evidence type="ECO:0000256" key="1">
    <source>
        <dbReference type="ARBA" id="ARBA00004123"/>
    </source>
</evidence>
<feature type="domain" description="Homeobox" evidence="8">
    <location>
        <begin position="54"/>
        <end position="114"/>
    </location>
</feature>
<dbReference type="InterPro" id="IPR001356">
    <property type="entry name" value="HD"/>
</dbReference>
<evidence type="ECO:0000313" key="9">
    <source>
        <dbReference type="EMBL" id="CAF1282460.1"/>
    </source>
</evidence>
<dbReference type="InterPro" id="IPR009057">
    <property type="entry name" value="Homeodomain-like_sf"/>
</dbReference>
<evidence type="ECO:0000256" key="3">
    <source>
        <dbReference type="ARBA" id="ARBA00023125"/>
    </source>
</evidence>
<keyword evidence="2" id="KW-0217">Developmental protein</keyword>
<name>A0A8S2QCC4_9BILA</name>
<dbReference type="Pfam" id="PF00046">
    <property type="entry name" value="Homeodomain"/>
    <property type="match status" value="1"/>
</dbReference>